<accession>A0A5N5DAE9</accession>
<dbReference type="EMBL" id="VCHE01000047">
    <property type="protein sequence ID" value="KAB2574154.1"/>
    <property type="molecule type" value="Genomic_DNA"/>
</dbReference>
<dbReference type="GO" id="GO:0006370">
    <property type="term" value="P:7-methylguanosine mRNA capping"/>
    <property type="evidence" value="ECO:0007669"/>
    <property type="project" value="UniProtKB-UniRule"/>
</dbReference>
<dbReference type="GO" id="GO:0031533">
    <property type="term" value="C:mRNA capping enzyme complex"/>
    <property type="evidence" value="ECO:0007669"/>
    <property type="project" value="UniProtKB-UniRule"/>
</dbReference>
<comment type="function">
    <text evidence="8">First step of mRNA capping. Converts the 5'-triphosphate end of a nascent mRNA chain into a diphosphate end.</text>
</comment>
<proteinExistence type="inferred from homology"/>
<keyword evidence="12" id="KW-1185">Reference proteome</keyword>
<dbReference type="InterPro" id="IPR004206">
    <property type="entry name" value="mRNA_triPase_Cet1"/>
</dbReference>
<feature type="region of interest" description="Disordered" evidence="9">
    <location>
        <begin position="92"/>
        <end position="144"/>
    </location>
</feature>
<evidence type="ECO:0000256" key="8">
    <source>
        <dbReference type="RuleBase" id="RU367053"/>
    </source>
</evidence>
<name>A0A5N5DAE9_9PEZI</name>
<dbReference type="InterPro" id="IPR037009">
    <property type="entry name" value="mRNA_triPase_Cet1_sf"/>
</dbReference>
<dbReference type="GO" id="GO:0004651">
    <property type="term" value="F:polynucleotide 5'-phosphatase activity"/>
    <property type="evidence" value="ECO:0007669"/>
    <property type="project" value="UniProtKB-UniRule"/>
</dbReference>
<dbReference type="CDD" id="cd07470">
    <property type="entry name" value="CYTH-like_mRNA_RTPase"/>
    <property type="match status" value="1"/>
</dbReference>
<dbReference type="PANTHER" id="PTHR28118">
    <property type="entry name" value="POLYNUCLEOTIDE 5'-TRIPHOSPHATASE-RELATED"/>
    <property type="match status" value="1"/>
</dbReference>
<evidence type="ECO:0000313" key="11">
    <source>
        <dbReference type="EMBL" id="KAB2574154.1"/>
    </source>
</evidence>
<evidence type="ECO:0000256" key="2">
    <source>
        <dbReference type="ARBA" id="ARBA00004123"/>
    </source>
</evidence>
<evidence type="ECO:0000256" key="7">
    <source>
        <dbReference type="ARBA" id="ARBA00047740"/>
    </source>
</evidence>
<dbReference type="GO" id="GO:0140818">
    <property type="term" value="F:mRNA 5'-triphosphate monophosphatase activity"/>
    <property type="evidence" value="ECO:0007669"/>
    <property type="project" value="UniProtKB-EC"/>
</dbReference>
<evidence type="ECO:0000313" key="12">
    <source>
        <dbReference type="Proteomes" id="UP000325902"/>
    </source>
</evidence>
<evidence type="ECO:0000256" key="3">
    <source>
        <dbReference type="ARBA" id="ARBA00006345"/>
    </source>
</evidence>
<comment type="subunit">
    <text evidence="8">Heterodimer. The mRNA-capping enzyme is composed of two separate chains alpha and beta, respectively a mRNA guanylyltransferase and an mRNA 5'-triphosphate monophosphatase.</text>
</comment>
<evidence type="ECO:0000256" key="6">
    <source>
        <dbReference type="ARBA" id="ARBA00023242"/>
    </source>
</evidence>
<dbReference type="SUPFAM" id="SSF55154">
    <property type="entry name" value="CYTH-like phosphatases"/>
    <property type="match status" value="1"/>
</dbReference>
<protein>
    <recommendedName>
        <fullName evidence="8">mRNA-capping enzyme subunit beta</fullName>
        <ecNumber evidence="8">3.6.1.74</ecNumber>
    </recommendedName>
    <alternativeName>
        <fullName evidence="8">mRNA 5'-phosphatase</fullName>
    </alternativeName>
    <alternativeName>
        <fullName evidence="8">mRNA 5'-triphosphate monophosphatase</fullName>
    </alternativeName>
</protein>
<comment type="catalytic activity">
    <reaction evidence="7">
        <text>a 5'-end triphospho-ribonucleoside in mRNA + H2O = a 5'-end diphospho-ribonucleoside in mRNA + phosphate + H(+)</text>
        <dbReference type="Rhea" id="RHEA:67004"/>
        <dbReference type="Rhea" id="RHEA-COMP:17164"/>
        <dbReference type="Rhea" id="RHEA-COMP:17165"/>
        <dbReference type="ChEBI" id="CHEBI:15377"/>
        <dbReference type="ChEBI" id="CHEBI:15378"/>
        <dbReference type="ChEBI" id="CHEBI:43474"/>
        <dbReference type="ChEBI" id="CHEBI:167616"/>
        <dbReference type="ChEBI" id="CHEBI:167618"/>
        <dbReference type="EC" id="3.6.1.74"/>
    </reaction>
    <physiologicalReaction direction="left-to-right" evidence="7">
        <dbReference type="Rhea" id="RHEA:67005"/>
    </physiologicalReaction>
</comment>
<organism evidence="11 12">
    <name type="scientific">Lasiodiplodia theobromae</name>
    <dbReference type="NCBI Taxonomy" id="45133"/>
    <lineage>
        <taxon>Eukaryota</taxon>
        <taxon>Fungi</taxon>
        <taxon>Dikarya</taxon>
        <taxon>Ascomycota</taxon>
        <taxon>Pezizomycotina</taxon>
        <taxon>Dothideomycetes</taxon>
        <taxon>Dothideomycetes incertae sedis</taxon>
        <taxon>Botryosphaeriales</taxon>
        <taxon>Botryosphaeriaceae</taxon>
        <taxon>Lasiodiplodia</taxon>
    </lineage>
</organism>
<keyword evidence="8" id="KW-0506">mRNA capping</keyword>
<dbReference type="OrthoDB" id="272147at2759"/>
<evidence type="ECO:0000256" key="9">
    <source>
        <dbReference type="SAM" id="MobiDB-lite"/>
    </source>
</evidence>
<feature type="compositionally biased region" description="Polar residues" evidence="9">
    <location>
        <begin position="20"/>
        <end position="42"/>
    </location>
</feature>
<comment type="cofactor">
    <cofactor evidence="1 8">
        <name>Mg(2+)</name>
        <dbReference type="ChEBI" id="CHEBI:18420"/>
    </cofactor>
</comment>
<evidence type="ECO:0000259" key="10">
    <source>
        <dbReference type="Pfam" id="PF02940"/>
    </source>
</evidence>
<sequence>MDLRGMLNDDGNLPPATPKTGRQASVASIISPTPPSTAASHTSKPSPAPQTSPPPRHRTMSVVSSHQPREIPPWARRFDWNALQRGEIRQAHIPERPPPPPQQQQQQHQPPQHQAPPAQAAPRQPPAPPPTEGSSSGLEPSLTNVQPYDEVVRRVCDFLWQYVVDREDLHGGVPEGAHPGIKLEIEGKLGTLLDKNTSDRVTLPILTQAVSAYPSSKLQFESRMNEQQHKALNEFLNKTVGESLRSDRPKIHYKHLRETDSFYTADENVLQSLPPAVRPYLFGQARMRKPRVRVTRDTNTKEIKAQIVKVRVADLDIISPSEAFDCRISVNIEIQLDEDISVFEPSDEPGRMKDRVSYQHLHTQVDLTQVRKANDPHQKVHELEVELMAEKLIEQGLWTKQGRPDACYEEMVKTFVNNIRILSREATIM</sequence>
<dbReference type="PANTHER" id="PTHR28118:SF1">
    <property type="entry name" value="POLYNUCLEOTIDE 5'-TRIPHOSPHATASE CTL1-RELATED"/>
    <property type="match status" value="1"/>
</dbReference>
<comment type="similarity">
    <text evidence="3 8">Belongs to the fungal TPase family.</text>
</comment>
<dbReference type="EC" id="3.6.1.74" evidence="8"/>
<feature type="compositionally biased region" description="Low complexity" evidence="9">
    <location>
        <begin position="103"/>
        <end position="122"/>
    </location>
</feature>
<dbReference type="Gene3D" id="3.20.100.10">
    <property type="entry name" value="mRNA triphosphatase Cet1-like"/>
    <property type="match status" value="1"/>
</dbReference>
<dbReference type="Proteomes" id="UP000325902">
    <property type="component" value="Unassembled WGS sequence"/>
</dbReference>
<comment type="subcellular location">
    <subcellularLocation>
        <location evidence="2 8">Nucleus</location>
    </subcellularLocation>
</comment>
<feature type="compositionally biased region" description="Polar residues" evidence="9">
    <location>
        <begin position="132"/>
        <end position="144"/>
    </location>
</feature>
<comment type="caution">
    <text evidence="11">The sequence shown here is derived from an EMBL/GenBank/DDBJ whole genome shotgun (WGS) entry which is preliminary data.</text>
</comment>
<feature type="region of interest" description="Disordered" evidence="9">
    <location>
        <begin position="1"/>
        <end position="76"/>
    </location>
</feature>
<keyword evidence="4 8" id="KW-0507">mRNA processing</keyword>
<dbReference type="AlphaFoldDB" id="A0A5N5DAE9"/>
<dbReference type="InterPro" id="IPR033469">
    <property type="entry name" value="CYTH-like_dom_sf"/>
</dbReference>
<gene>
    <name evidence="11" type="primary">pct1</name>
    <name evidence="11" type="ORF">DBV05_g7154</name>
</gene>
<evidence type="ECO:0000256" key="5">
    <source>
        <dbReference type="ARBA" id="ARBA00022801"/>
    </source>
</evidence>
<reference evidence="11 12" key="1">
    <citation type="journal article" date="2019" name="Sci. Rep.">
        <title>A multi-omics analysis of the grapevine pathogen Lasiodiplodia theobromae reveals that temperature affects the expression of virulence- and pathogenicity-related genes.</title>
        <authorList>
            <person name="Felix C."/>
            <person name="Meneses R."/>
            <person name="Goncalves M.F.M."/>
            <person name="Tilleman L."/>
            <person name="Duarte A.S."/>
            <person name="Jorrin-Novo J.V."/>
            <person name="Van de Peer Y."/>
            <person name="Deforce D."/>
            <person name="Van Nieuwerburgh F."/>
            <person name="Esteves A.C."/>
            <person name="Alves A."/>
        </authorList>
    </citation>
    <scope>NUCLEOTIDE SEQUENCE [LARGE SCALE GENOMIC DNA]</scope>
    <source>
        <strain evidence="11 12">LA-SOL3</strain>
    </source>
</reference>
<dbReference type="Pfam" id="PF02940">
    <property type="entry name" value="mRNA_triPase"/>
    <property type="match status" value="1"/>
</dbReference>
<feature type="domain" description="mRNA triphosphatase Cet1-like" evidence="10">
    <location>
        <begin position="149"/>
        <end position="387"/>
    </location>
</feature>
<evidence type="ECO:0000256" key="4">
    <source>
        <dbReference type="ARBA" id="ARBA00022664"/>
    </source>
</evidence>
<keyword evidence="6 8" id="KW-0539">Nucleus</keyword>
<keyword evidence="5 8" id="KW-0378">Hydrolase</keyword>
<evidence type="ECO:0000256" key="1">
    <source>
        <dbReference type="ARBA" id="ARBA00001946"/>
    </source>
</evidence>
<dbReference type="InterPro" id="IPR040343">
    <property type="entry name" value="Cet1/Ctl1"/>
</dbReference>